<protein>
    <recommendedName>
        <fullName evidence="11 14">Serine--tRNA ligase</fullName>
        <ecNumber evidence="4 14">6.1.1.11</ecNumber>
    </recommendedName>
</protein>
<evidence type="ECO:0000256" key="1">
    <source>
        <dbReference type="ARBA" id="ARBA00004496"/>
    </source>
</evidence>
<evidence type="ECO:0000259" key="18">
    <source>
        <dbReference type="PROSITE" id="PS50862"/>
    </source>
</evidence>
<sequence>MISLKWFRENFEELEKRYKGRCLEEGILLKIKLLDSEIISLKQEIDNLRAEKNKLSQSYKDNQSISLSGEIKTKLSKLEKKLTQKEEEFNSLFFSLPAIPDESIPFENKVVKVWGELPQNKKIQSYLELATNLNMLDLELASNITGSGYSAYTGQGEKLMRILIEFTLDWAEQFGFQRYYLPLVINKDSLFCTAQLNKFDKNLFQLNLSDKFLSPTAEVQLVNTCRNKILSEDELPIQICANTNCFRNEKIGSGVENKGIMRLFQFNKTEIVMFVEPEQSEQAQEFMSFAIESLLEKLELPYRKVLLSREELSFSSSKTYDFEVWIPSENQYREISSLSNTRDFQALRGKIRYKKVKLDASEKSKYVHILNGSCLAIDRLFAAVLENWQTEEGEIQIPSPLVTTFGFEKISREKEIIDDKFKH</sequence>
<dbReference type="RefSeq" id="WP_022770657.1">
    <property type="nucleotide sequence ID" value="NC_022575.1"/>
</dbReference>
<dbReference type="PATRIC" id="fig|1403316.3.peg.574"/>
<dbReference type="NCBIfam" id="TIGR00414">
    <property type="entry name" value="serS"/>
    <property type="match status" value="1"/>
</dbReference>
<dbReference type="Gene3D" id="3.30.930.10">
    <property type="entry name" value="Bira Bifunctional Protein, Domain 2"/>
    <property type="match status" value="1"/>
</dbReference>
<comment type="subcellular location">
    <subcellularLocation>
        <location evidence="1">Cytoplasm</location>
    </subcellularLocation>
</comment>
<evidence type="ECO:0000313" key="19">
    <source>
        <dbReference type="EMBL" id="AGX89340.1"/>
    </source>
</evidence>
<evidence type="ECO:0000256" key="11">
    <source>
        <dbReference type="ARBA" id="ARBA00039158"/>
    </source>
</evidence>
<evidence type="ECO:0000256" key="9">
    <source>
        <dbReference type="ARBA" id="ARBA00022917"/>
    </source>
</evidence>
<dbReference type="Pfam" id="PF00587">
    <property type="entry name" value="tRNA-synt_2b"/>
    <property type="match status" value="1"/>
</dbReference>
<evidence type="ECO:0000313" key="20">
    <source>
        <dbReference type="Proteomes" id="UP000017119"/>
    </source>
</evidence>
<dbReference type="Pfam" id="PF02403">
    <property type="entry name" value="Seryl_tRNA_N"/>
    <property type="match status" value="1"/>
</dbReference>
<keyword evidence="17" id="KW-0175">Coiled coil</keyword>
<dbReference type="AlphaFoldDB" id="U5NDG1"/>
<dbReference type="GO" id="GO:0005737">
    <property type="term" value="C:cytoplasm"/>
    <property type="evidence" value="ECO:0007669"/>
    <property type="project" value="UniProtKB-SubCell"/>
</dbReference>
<evidence type="ECO:0000256" key="7">
    <source>
        <dbReference type="ARBA" id="ARBA00022741"/>
    </source>
</evidence>
<dbReference type="InterPro" id="IPR006195">
    <property type="entry name" value="aa-tRNA-synth_II"/>
</dbReference>
<dbReference type="PANTHER" id="PTHR43697">
    <property type="entry name" value="SERYL-TRNA SYNTHETASE"/>
    <property type="match status" value="1"/>
</dbReference>
<keyword evidence="7" id="KW-0547">Nucleotide-binding</keyword>
<dbReference type="GO" id="GO:0005524">
    <property type="term" value="F:ATP binding"/>
    <property type="evidence" value="ECO:0007669"/>
    <property type="project" value="UniProtKB-KW"/>
</dbReference>
<dbReference type="InterPro" id="IPR015866">
    <property type="entry name" value="Ser-tRNA-synth_1_N"/>
</dbReference>
<evidence type="ECO:0000256" key="2">
    <source>
        <dbReference type="ARBA" id="ARBA00005045"/>
    </source>
</evidence>
<evidence type="ECO:0000256" key="14">
    <source>
        <dbReference type="NCBIfam" id="TIGR00414"/>
    </source>
</evidence>
<evidence type="ECO:0000256" key="5">
    <source>
        <dbReference type="ARBA" id="ARBA00022490"/>
    </source>
</evidence>
<comment type="catalytic activity">
    <reaction evidence="13">
        <text>tRNA(Ser) + L-serine + ATP = L-seryl-tRNA(Ser) + AMP + diphosphate + H(+)</text>
        <dbReference type="Rhea" id="RHEA:12292"/>
        <dbReference type="Rhea" id="RHEA-COMP:9669"/>
        <dbReference type="Rhea" id="RHEA-COMP:9703"/>
        <dbReference type="ChEBI" id="CHEBI:15378"/>
        <dbReference type="ChEBI" id="CHEBI:30616"/>
        <dbReference type="ChEBI" id="CHEBI:33019"/>
        <dbReference type="ChEBI" id="CHEBI:33384"/>
        <dbReference type="ChEBI" id="CHEBI:78442"/>
        <dbReference type="ChEBI" id="CHEBI:78533"/>
        <dbReference type="ChEBI" id="CHEBI:456215"/>
        <dbReference type="EC" id="6.1.1.11"/>
    </reaction>
</comment>
<feature type="binding site" evidence="16">
    <location>
        <begin position="247"/>
        <end position="249"/>
    </location>
    <ligand>
        <name>ATP</name>
        <dbReference type="ChEBI" id="CHEBI:30616"/>
    </ligand>
</feature>
<dbReference type="GO" id="GO:0004828">
    <property type="term" value="F:serine-tRNA ligase activity"/>
    <property type="evidence" value="ECO:0007669"/>
    <property type="project" value="UniProtKB-UniRule"/>
</dbReference>
<feature type="binding site" evidence="15">
    <location>
        <position position="270"/>
    </location>
    <ligand>
        <name>L-serine</name>
        <dbReference type="ChEBI" id="CHEBI:33384"/>
    </ligand>
</feature>
<dbReference type="InterPro" id="IPR045864">
    <property type="entry name" value="aa-tRNA-synth_II/BPL/LPL"/>
</dbReference>
<evidence type="ECO:0000256" key="17">
    <source>
        <dbReference type="SAM" id="Coils"/>
    </source>
</evidence>
<dbReference type="InterPro" id="IPR010978">
    <property type="entry name" value="tRNA-bd_arm"/>
</dbReference>
<dbReference type="OrthoDB" id="9804647at2"/>
<comment type="pathway">
    <text evidence="2">Aminoacyl-tRNA biosynthesis; selenocysteinyl-tRNA(Sec) biosynthesis; L-seryl-tRNA(Sec) from L-serine and tRNA(Sec): step 1/1.</text>
</comment>
<accession>U5NDG1</accession>
<feature type="coiled-coil region" evidence="17">
    <location>
        <begin position="31"/>
        <end position="88"/>
    </location>
</feature>
<dbReference type="PIRSF" id="PIRSF001529">
    <property type="entry name" value="Ser-tRNA-synth_IIa"/>
    <property type="match status" value="1"/>
</dbReference>
<evidence type="ECO:0000256" key="16">
    <source>
        <dbReference type="PIRSR" id="PIRSR001529-2"/>
    </source>
</evidence>
<dbReference type="HOGENOM" id="CLU_023797_1_1_14"/>
<dbReference type="InterPro" id="IPR042103">
    <property type="entry name" value="SerRS_1_N_sf"/>
</dbReference>
<proteinExistence type="inferred from homology"/>
<organism evidence="19 20">
    <name type="scientific">Mycoplasma parvum str. Indiana</name>
    <dbReference type="NCBI Taxonomy" id="1403316"/>
    <lineage>
        <taxon>Bacteria</taxon>
        <taxon>Bacillati</taxon>
        <taxon>Mycoplasmatota</taxon>
        <taxon>Mollicutes</taxon>
        <taxon>Mycoplasmataceae</taxon>
        <taxon>Mycoplasma</taxon>
    </lineage>
</organism>
<feature type="binding site" evidence="15">
    <location>
        <position position="216"/>
    </location>
    <ligand>
        <name>L-serine</name>
        <dbReference type="ChEBI" id="CHEBI:33384"/>
    </ligand>
</feature>
<comment type="catalytic activity">
    <reaction evidence="12">
        <text>tRNA(Sec) + L-serine + ATP = L-seryl-tRNA(Sec) + AMP + diphosphate + H(+)</text>
        <dbReference type="Rhea" id="RHEA:42580"/>
        <dbReference type="Rhea" id="RHEA-COMP:9742"/>
        <dbReference type="Rhea" id="RHEA-COMP:10128"/>
        <dbReference type="ChEBI" id="CHEBI:15378"/>
        <dbReference type="ChEBI" id="CHEBI:30616"/>
        <dbReference type="ChEBI" id="CHEBI:33019"/>
        <dbReference type="ChEBI" id="CHEBI:33384"/>
        <dbReference type="ChEBI" id="CHEBI:78442"/>
        <dbReference type="ChEBI" id="CHEBI:78533"/>
        <dbReference type="ChEBI" id="CHEBI:456215"/>
        <dbReference type="EC" id="6.1.1.11"/>
    </reaction>
</comment>
<keyword evidence="20" id="KW-1185">Reference proteome</keyword>
<evidence type="ECO:0000256" key="10">
    <source>
        <dbReference type="ARBA" id="ARBA00023146"/>
    </source>
</evidence>
<dbReference type="PRINTS" id="PR00981">
    <property type="entry name" value="TRNASYNTHSER"/>
</dbReference>
<evidence type="ECO:0000256" key="4">
    <source>
        <dbReference type="ARBA" id="ARBA00012840"/>
    </source>
</evidence>
<evidence type="ECO:0000256" key="3">
    <source>
        <dbReference type="ARBA" id="ARBA00010728"/>
    </source>
</evidence>
<reference evidence="19 20" key="1">
    <citation type="journal article" date="2013" name="Genome Announc.">
        <title>Genome Sequence of Mycoplasma parvum (Formerly Eperythrozoon parvum), a Diminutive Hemoplasma of the Pig.</title>
        <authorList>
            <person name="do Nascimento N.C."/>
            <person name="Dos Santos A.P."/>
            <person name="Chu Y."/>
            <person name="Guimaraes A.M."/>
            <person name="Pagliaro A."/>
            <person name="Messick J.B."/>
        </authorList>
    </citation>
    <scope>NUCLEOTIDE SEQUENCE [LARGE SCALE GENOMIC DNA]</scope>
    <source>
        <strain evidence="19 20">Indiana</strain>
    </source>
</reference>
<name>U5NDG1_9MOLU</name>
<dbReference type="Gene3D" id="1.10.287.40">
    <property type="entry name" value="Serine-tRNA synthetase, tRNA binding domain"/>
    <property type="match status" value="1"/>
</dbReference>
<evidence type="ECO:0000256" key="12">
    <source>
        <dbReference type="ARBA" id="ARBA00047929"/>
    </source>
</evidence>
<dbReference type="SUPFAM" id="SSF55681">
    <property type="entry name" value="Class II aaRS and biotin synthetases"/>
    <property type="match status" value="1"/>
</dbReference>
<feature type="domain" description="Aminoacyl-transfer RNA synthetases class-II family profile" evidence="18">
    <location>
        <begin position="172"/>
        <end position="398"/>
    </location>
</feature>
<dbReference type="SUPFAM" id="SSF46589">
    <property type="entry name" value="tRNA-binding arm"/>
    <property type="match status" value="1"/>
</dbReference>
<comment type="similarity">
    <text evidence="3">Belongs to the class-II aminoacyl-tRNA synthetase family. Type-1 seryl-tRNA synthetase subfamily.</text>
</comment>
<dbReference type="STRING" id="1403316.PRV_03075"/>
<dbReference type="PROSITE" id="PS50862">
    <property type="entry name" value="AA_TRNA_LIGASE_II"/>
    <property type="match status" value="1"/>
</dbReference>
<feature type="binding site" evidence="15">
    <location>
        <position position="371"/>
    </location>
    <ligand>
        <name>L-serine</name>
        <dbReference type="ChEBI" id="CHEBI:33384"/>
    </ligand>
</feature>
<dbReference type="EC" id="6.1.1.11" evidence="4 14"/>
<keyword evidence="8 16" id="KW-0067">ATP-binding</keyword>
<evidence type="ECO:0000256" key="6">
    <source>
        <dbReference type="ARBA" id="ARBA00022598"/>
    </source>
</evidence>
<gene>
    <name evidence="19" type="ORF">PRV_03075</name>
</gene>
<keyword evidence="5" id="KW-0963">Cytoplasm</keyword>
<dbReference type="InterPro" id="IPR002317">
    <property type="entry name" value="Ser-tRNA-ligase_type_1"/>
</dbReference>
<dbReference type="EMBL" id="CP006771">
    <property type="protein sequence ID" value="AGX89340.1"/>
    <property type="molecule type" value="Genomic_DNA"/>
</dbReference>
<dbReference type="InterPro" id="IPR002314">
    <property type="entry name" value="aa-tRNA-synt_IIb"/>
</dbReference>
<dbReference type="PANTHER" id="PTHR43697:SF1">
    <property type="entry name" value="SERINE--TRNA LIGASE"/>
    <property type="match status" value="1"/>
</dbReference>
<feature type="binding site" evidence="16">
    <location>
        <begin position="334"/>
        <end position="337"/>
    </location>
    <ligand>
        <name>ATP</name>
        <dbReference type="ChEBI" id="CHEBI:30616"/>
    </ligand>
</feature>
<keyword evidence="9" id="KW-0648">Protein biosynthesis</keyword>
<dbReference type="KEGG" id="mpv:PRV_03075"/>
<keyword evidence="10" id="KW-0030">Aminoacyl-tRNA synthetase</keyword>
<evidence type="ECO:0000256" key="8">
    <source>
        <dbReference type="ARBA" id="ARBA00022840"/>
    </source>
</evidence>
<evidence type="ECO:0000256" key="13">
    <source>
        <dbReference type="ARBA" id="ARBA00048823"/>
    </source>
</evidence>
<dbReference type="GO" id="GO:0006434">
    <property type="term" value="P:seryl-tRNA aminoacylation"/>
    <property type="evidence" value="ECO:0007669"/>
    <property type="project" value="UniProtKB-UniRule"/>
</dbReference>
<keyword evidence="6" id="KW-0436">Ligase</keyword>
<dbReference type="Proteomes" id="UP000017119">
    <property type="component" value="Chromosome"/>
</dbReference>
<feature type="binding site" evidence="15">
    <location>
        <position position="247"/>
    </location>
    <ligand>
        <name>L-serine</name>
        <dbReference type="ChEBI" id="CHEBI:33384"/>
    </ligand>
</feature>
<evidence type="ECO:0000256" key="15">
    <source>
        <dbReference type="PIRSR" id="PIRSR001529-1"/>
    </source>
</evidence>